<dbReference type="PANTHER" id="PTHR31637:SF0">
    <property type="entry name" value="2,3-BISPHOSPHOGLYCERATE-INDEPENDENT PHOSPHOGLYCERATE MUTASE"/>
    <property type="match status" value="1"/>
</dbReference>
<dbReference type="AlphaFoldDB" id="A0A9D1TQR9"/>
<feature type="binding site" evidence="10 12">
    <location>
        <position position="189"/>
    </location>
    <ligand>
        <name>substrate</name>
    </ligand>
</feature>
<organism evidence="16 17">
    <name type="scientific">Candidatus Protoclostridium stercorigallinarum</name>
    <dbReference type="NCBI Taxonomy" id="2838741"/>
    <lineage>
        <taxon>Bacteria</taxon>
        <taxon>Bacillati</taxon>
        <taxon>Bacillota</taxon>
        <taxon>Clostridia</taxon>
        <taxon>Candidatus Protoclostridium</taxon>
    </lineage>
</organism>
<dbReference type="HAMAP" id="MF_01038">
    <property type="entry name" value="GpmI"/>
    <property type="match status" value="1"/>
</dbReference>
<evidence type="ECO:0000256" key="6">
    <source>
        <dbReference type="ARBA" id="ARBA00023152"/>
    </source>
</evidence>
<evidence type="ECO:0000256" key="4">
    <source>
        <dbReference type="ARBA" id="ARBA00012026"/>
    </source>
</evidence>
<dbReference type="GO" id="GO:0006007">
    <property type="term" value="P:glucose catabolic process"/>
    <property type="evidence" value="ECO:0007669"/>
    <property type="project" value="InterPro"/>
</dbReference>
<evidence type="ECO:0000259" key="15">
    <source>
        <dbReference type="Pfam" id="PF06415"/>
    </source>
</evidence>
<evidence type="ECO:0000259" key="14">
    <source>
        <dbReference type="Pfam" id="PF01676"/>
    </source>
</evidence>
<dbReference type="Pfam" id="PF01676">
    <property type="entry name" value="Metalloenzyme"/>
    <property type="match status" value="1"/>
</dbReference>
<evidence type="ECO:0000256" key="7">
    <source>
        <dbReference type="ARBA" id="ARBA00023211"/>
    </source>
</evidence>
<proteinExistence type="inferred from homology"/>
<evidence type="ECO:0000256" key="12">
    <source>
        <dbReference type="PIRSR" id="PIRSR001492-2"/>
    </source>
</evidence>
<feature type="binding site" evidence="10 13">
    <location>
        <position position="435"/>
    </location>
    <ligand>
        <name>Mn(2+)</name>
        <dbReference type="ChEBI" id="CHEBI:29035"/>
        <label>2</label>
    </ligand>
</feature>
<feature type="domain" description="BPG-independent PGAM N-terminal" evidence="15">
    <location>
        <begin position="80"/>
        <end position="291"/>
    </location>
</feature>
<keyword evidence="5 10" id="KW-0479">Metal-binding</keyword>
<dbReference type="InterPro" id="IPR006124">
    <property type="entry name" value="Metalloenzyme"/>
</dbReference>
<dbReference type="Pfam" id="PF06415">
    <property type="entry name" value="iPGM_N"/>
    <property type="match status" value="1"/>
</dbReference>
<dbReference type="GO" id="GO:0005829">
    <property type="term" value="C:cytosol"/>
    <property type="evidence" value="ECO:0007669"/>
    <property type="project" value="TreeGrafter"/>
</dbReference>
<feature type="binding site" evidence="10 12">
    <location>
        <position position="121"/>
    </location>
    <ligand>
        <name>substrate</name>
    </ligand>
</feature>
<dbReference type="InterPro" id="IPR036646">
    <property type="entry name" value="PGAM_B_sf"/>
</dbReference>
<dbReference type="InterPro" id="IPR011258">
    <property type="entry name" value="BPG-indep_PGM_N"/>
</dbReference>
<protein>
    <recommendedName>
        <fullName evidence="9 10">2,3-bisphosphoglycerate-independent phosphoglycerate mutase</fullName>
        <shortName evidence="10">BPG-independent PGAM</shortName>
        <shortName evidence="10">Phosphoglyceromutase</shortName>
        <shortName evidence="10">iPGM</shortName>
        <ecNumber evidence="4 10">5.4.2.12</ecNumber>
    </recommendedName>
</protein>
<evidence type="ECO:0000256" key="13">
    <source>
        <dbReference type="PIRSR" id="PIRSR001492-3"/>
    </source>
</evidence>
<comment type="function">
    <text evidence="10">Catalyzes the interconversion of 2-phosphoglycerate and 3-phosphoglycerate.</text>
</comment>
<name>A0A9D1TQR9_9FIRM</name>
<evidence type="ECO:0000256" key="11">
    <source>
        <dbReference type="PIRSR" id="PIRSR001492-1"/>
    </source>
</evidence>
<evidence type="ECO:0000256" key="9">
    <source>
        <dbReference type="ARBA" id="ARBA00071648"/>
    </source>
</evidence>
<dbReference type="GO" id="GO:0004619">
    <property type="term" value="F:phosphoglycerate mutase activity"/>
    <property type="evidence" value="ECO:0007669"/>
    <property type="project" value="UniProtKB-UniRule"/>
</dbReference>
<dbReference type="EC" id="5.4.2.12" evidence="4 10"/>
<feature type="binding site" evidence="10 13">
    <location>
        <position position="10"/>
    </location>
    <ligand>
        <name>Mn(2+)</name>
        <dbReference type="ChEBI" id="CHEBI:29035"/>
        <label>2</label>
    </ligand>
</feature>
<evidence type="ECO:0000256" key="3">
    <source>
        <dbReference type="ARBA" id="ARBA00008819"/>
    </source>
</evidence>
<comment type="catalytic activity">
    <reaction evidence="1 10">
        <text>(2R)-2-phosphoglycerate = (2R)-3-phosphoglycerate</text>
        <dbReference type="Rhea" id="RHEA:15901"/>
        <dbReference type="ChEBI" id="CHEBI:58272"/>
        <dbReference type="ChEBI" id="CHEBI:58289"/>
        <dbReference type="EC" id="5.4.2.12"/>
    </reaction>
</comment>
<feature type="binding site" evidence="10 12">
    <location>
        <begin position="151"/>
        <end position="152"/>
    </location>
    <ligand>
        <name>substrate</name>
    </ligand>
</feature>
<feature type="binding site" evidence="10 13">
    <location>
        <position position="436"/>
    </location>
    <ligand>
        <name>Mn(2+)</name>
        <dbReference type="ChEBI" id="CHEBI:29035"/>
        <label>2</label>
    </ligand>
</feature>
<gene>
    <name evidence="10 16" type="primary">gpmI</name>
    <name evidence="16" type="ORF">H9892_00015</name>
</gene>
<comment type="subunit">
    <text evidence="10">Monomer.</text>
</comment>
<feature type="domain" description="Metalloenzyme" evidence="14">
    <location>
        <begin position="2"/>
        <end position="491"/>
    </location>
</feature>
<feature type="binding site" evidence="10 12">
    <location>
        <begin position="254"/>
        <end position="257"/>
    </location>
    <ligand>
        <name>substrate</name>
    </ligand>
</feature>
<reference evidence="16" key="2">
    <citation type="submission" date="2021-04" db="EMBL/GenBank/DDBJ databases">
        <authorList>
            <person name="Gilroy R."/>
        </authorList>
    </citation>
    <scope>NUCLEOTIDE SEQUENCE</scope>
    <source>
        <strain evidence="16">12435</strain>
    </source>
</reference>
<dbReference type="PANTHER" id="PTHR31637">
    <property type="entry name" value="2,3-BISPHOSPHOGLYCERATE-INDEPENDENT PHOSPHOGLYCERATE MUTASE"/>
    <property type="match status" value="1"/>
</dbReference>
<feature type="binding site" evidence="10 13">
    <location>
        <position position="60"/>
    </location>
    <ligand>
        <name>Mn(2+)</name>
        <dbReference type="ChEBI" id="CHEBI:29035"/>
        <label>2</label>
    </ligand>
</feature>
<dbReference type="GO" id="GO:0030145">
    <property type="term" value="F:manganese ion binding"/>
    <property type="evidence" value="ECO:0007669"/>
    <property type="project" value="UniProtKB-UniRule"/>
</dbReference>
<evidence type="ECO:0000313" key="16">
    <source>
        <dbReference type="EMBL" id="HIW01714.1"/>
    </source>
</evidence>
<dbReference type="CDD" id="cd16010">
    <property type="entry name" value="iPGM"/>
    <property type="match status" value="1"/>
</dbReference>
<keyword evidence="8 10" id="KW-0413">Isomerase</keyword>
<dbReference type="SUPFAM" id="SSF53649">
    <property type="entry name" value="Alkaline phosphatase-like"/>
    <property type="match status" value="1"/>
</dbReference>
<dbReference type="InterPro" id="IPR017850">
    <property type="entry name" value="Alkaline_phosphatase_core_sf"/>
</dbReference>
<comment type="cofactor">
    <cofactor evidence="10">
        <name>Mn(2+)</name>
        <dbReference type="ChEBI" id="CHEBI:29035"/>
    </cofactor>
    <text evidence="10">Binds 2 manganese ions per subunit.</text>
</comment>
<dbReference type="PIRSF" id="PIRSF001492">
    <property type="entry name" value="IPGAM"/>
    <property type="match status" value="1"/>
</dbReference>
<dbReference type="EMBL" id="DXHS01000001">
    <property type="protein sequence ID" value="HIW01714.1"/>
    <property type="molecule type" value="Genomic_DNA"/>
</dbReference>
<evidence type="ECO:0000256" key="2">
    <source>
        <dbReference type="ARBA" id="ARBA00004798"/>
    </source>
</evidence>
<evidence type="ECO:0000256" key="5">
    <source>
        <dbReference type="ARBA" id="ARBA00022723"/>
    </source>
</evidence>
<dbReference type="FunFam" id="3.40.1450.10:FF:000001">
    <property type="entry name" value="2,3-bisphosphoglycerate-independent phosphoglycerate mutase"/>
    <property type="match status" value="1"/>
</dbReference>
<comment type="similarity">
    <text evidence="3 10">Belongs to the BPG-independent phosphoglycerate mutase family.</text>
</comment>
<feature type="binding site" evidence="10 13">
    <location>
        <position position="453"/>
    </location>
    <ligand>
        <name>Mn(2+)</name>
        <dbReference type="ChEBI" id="CHEBI:29035"/>
        <label>1</label>
    </ligand>
</feature>
<feature type="binding site" evidence="10 13">
    <location>
        <position position="394"/>
    </location>
    <ligand>
        <name>Mn(2+)</name>
        <dbReference type="ChEBI" id="CHEBI:29035"/>
        <label>1</label>
    </ligand>
</feature>
<keyword evidence="7 10" id="KW-0464">Manganese</keyword>
<sequence>MKTYAIIIMDGFGYRKETRGNAVAAAGTPNLDRLTAKYPHTLIEASGRAVGLPAGQMGNSEVGHLNIGAGRVVYQDITAIDKAIEDGEFFENKEFVEAMDKVNANGGALHLVGLLSNGGVHSMNTHLYALLEMAKRKGVKKVFVHCLMDGRDVPPTSGAEFIAELEKKMAEIGVGKIATVIGRYYYMDRDNRWERVKEGYDMMYAGVGEHYATAADVTKKSYAEGVTDEFIRASVVGDYDGVHDGDSVIFFNFRSDRAREITRAAVYPDFDKFERAGGYKKVFYVCMTQYDATIEHVVVAFPPRRLVNTLGEYLAKIGKTQVRTAETEKYAHVTFFFNGGVEEPNKNETRILVPSPKVPTYDMQPEMSAPEVCEKALSVVGKTDVLIMNYANCDMVGHTGVFDAAVKAVRTVDECVGKVVDAVLATGGTALVFADHGNAELMSFEDGSPCTSHTTDPVPFIVCGDDYVGCKLAEGGALCDVAPTLLYAMGVPQPAEMTGKCLIEK</sequence>
<dbReference type="InterPro" id="IPR005995">
    <property type="entry name" value="Pgm_bpd_ind"/>
</dbReference>
<evidence type="ECO:0000313" key="17">
    <source>
        <dbReference type="Proteomes" id="UP000823990"/>
    </source>
</evidence>
<dbReference type="NCBIfam" id="TIGR01307">
    <property type="entry name" value="pgm_bpd_ind"/>
    <property type="match status" value="1"/>
</dbReference>
<keyword evidence="6 10" id="KW-0324">Glycolysis</keyword>
<feature type="binding site" evidence="10 12">
    <location>
        <position position="183"/>
    </location>
    <ligand>
        <name>substrate</name>
    </ligand>
</feature>
<dbReference type="GO" id="GO:0006096">
    <property type="term" value="P:glycolytic process"/>
    <property type="evidence" value="ECO:0007669"/>
    <property type="project" value="UniProtKB-UniRule"/>
</dbReference>
<evidence type="ECO:0000256" key="10">
    <source>
        <dbReference type="HAMAP-Rule" id="MF_01038"/>
    </source>
</evidence>
<accession>A0A9D1TQR9</accession>
<dbReference type="SUPFAM" id="SSF64158">
    <property type="entry name" value="2,3-Bisphosphoglycerate-independent phosphoglycerate mutase, substrate-binding domain"/>
    <property type="match status" value="1"/>
</dbReference>
<evidence type="ECO:0000256" key="1">
    <source>
        <dbReference type="ARBA" id="ARBA00000370"/>
    </source>
</evidence>
<feature type="active site" description="Phosphoserine intermediate" evidence="10 11">
    <location>
        <position position="60"/>
    </location>
</feature>
<dbReference type="Gene3D" id="3.40.720.10">
    <property type="entry name" value="Alkaline Phosphatase, subunit A"/>
    <property type="match status" value="1"/>
</dbReference>
<evidence type="ECO:0000256" key="8">
    <source>
        <dbReference type="ARBA" id="ARBA00023235"/>
    </source>
</evidence>
<comment type="caution">
    <text evidence="16">The sequence shown here is derived from an EMBL/GenBank/DDBJ whole genome shotgun (WGS) entry which is preliminary data.</text>
</comment>
<comment type="pathway">
    <text evidence="2 10">Carbohydrate degradation; glycolysis; pyruvate from D-glyceraldehyde 3-phosphate: step 3/5.</text>
</comment>
<reference evidence="16" key="1">
    <citation type="journal article" date="2021" name="PeerJ">
        <title>Extensive microbial diversity within the chicken gut microbiome revealed by metagenomics and culture.</title>
        <authorList>
            <person name="Gilroy R."/>
            <person name="Ravi A."/>
            <person name="Getino M."/>
            <person name="Pursley I."/>
            <person name="Horton D.L."/>
            <person name="Alikhan N.F."/>
            <person name="Baker D."/>
            <person name="Gharbi K."/>
            <person name="Hall N."/>
            <person name="Watson M."/>
            <person name="Adriaenssens E.M."/>
            <person name="Foster-Nyarko E."/>
            <person name="Jarju S."/>
            <person name="Secka A."/>
            <person name="Antonio M."/>
            <person name="Oren A."/>
            <person name="Chaudhuri R.R."/>
            <person name="La Ragione R."/>
            <person name="Hildebrand F."/>
            <person name="Pallen M.J."/>
        </authorList>
    </citation>
    <scope>NUCLEOTIDE SEQUENCE</scope>
    <source>
        <strain evidence="16">12435</strain>
    </source>
</reference>
<feature type="binding site" evidence="10 12">
    <location>
        <position position="329"/>
    </location>
    <ligand>
        <name>substrate</name>
    </ligand>
</feature>
<feature type="binding site" evidence="10 13">
    <location>
        <position position="398"/>
    </location>
    <ligand>
        <name>Mn(2+)</name>
        <dbReference type="ChEBI" id="CHEBI:29035"/>
        <label>1</label>
    </ligand>
</feature>
<dbReference type="Proteomes" id="UP000823990">
    <property type="component" value="Unassembled WGS sequence"/>
</dbReference>
<dbReference type="Gene3D" id="3.40.1450.10">
    <property type="entry name" value="BPG-independent phosphoglycerate mutase, domain B"/>
    <property type="match status" value="1"/>
</dbReference>